<dbReference type="EMBL" id="JAHBCI010000002">
    <property type="protein sequence ID" value="KAG9506373.1"/>
    <property type="molecule type" value="Genomic_DNA"/>
</dbReference>
<evidence type="ECO:0000256" key="1">
    <source>
        <dbReference type="SAM" id="MobiDB-lite"/>
    </source>
</evidence>
<dbReference type="RefSeq" id="XP_044685372.1">
    <property type="nucleotide sequence ID" value="XM_044821072.1"/>
</dbReference>
<comment type="caution">
    <text evidence="2">The sequence shown here is derived from an EMBL/GenBank/DDBJ whole genome shotgun (WGS) entry which is preliminary data.</text>
</comment>
<gene>
    <name evidence="2" type="ORF">J7337_003356</name>
</gene>
<reference evidence="2" key="1">
    <citation type="journal article" date="2021" name="Mol. Plant Microbe Interact.">
        <title>Telomere to telomere genome assembly of Fusarium musae F31, causal agent of crown rot disease of banana.</title>
        <authorList>
            <person name="Degradi L."/>
            <person name="Tava V."/>
            <person name="Kunova A."/>
            <person name="Cortesi P."/>
            <person name="Saracchi M."/>
            <person name="Pasquali M."/>
        </authorList>
    </citation>
    <scope>NUCLEOTIDE SEQUENCE</scope>
    <source>
        <strain evidence="2">F31</strain>
    </source>
</reference>
<proteinExistence type="predicted"/>
<dbReference type="Proteomes" id="UP000827133">
    <property type="component" value="Unassembled WGS sequence"/>
</dbReference>
<feature type="compositionally biased region" description="Polar residues" evidence="1">
    <location>
        <begin position="131"/>
        <end position="142"/>
    </location>
</feature>
<evidence type="ECO:0000313" key="2">
    <source>
        <dbReference type="EMBL" id="KAG9506373.1"/>
    </source>
</evidence>
<accession>A0A9P8DQW2</accession>
<sequence length="374" mass="42486">MSPYYFKTVTDEKTYMKKSEVAQPLSQLPVISGSRWGAEHLKACHVVVNSKVGYCLPVLHSYDRAIRETFKPGEENAHIAAFINGLAREHRKMRQHALVQEPEVGATLARFWTALRDVKTLKSDKEEQKSYQRTSSRVKSQTTYPGYVNSEVIASSSQDHEDNPASSFATSTGSFTSEQVPAVHLPVELYTVELALAAINHILLYTQNPSSDRPVEIRQQERWLIQIGNKRITAIDDGGLTLIDDDGERTENSVVLLEAKRRLDVCDEANRPFVSDELLGQMTCEAIAARSSRQSDNERDDIFIVNITQQYMCFFHFIITADHLENIEHGRITGKAIKVTATHWFNLERPSDRKCIVKNVLQLAEYMKQIEEEE</sequence>
<dbReference type="GeneID" id="68311213"/>
<keyword evidence="3" id="KW-1185">Reference proteome</keyword>
<feature type="region of interest" description="Disordered" evidence="1">
    <location>
        <begin position="123"/>
        <end position="142"/>
    </location>
</feature>
<name>A0A9P8DQW2_9HYPO</name>
<organism evidence="2 3">
    <name type="scientific">Fusarium musae</name>
    <dbReference type="NCBI Taxonomy" id="1042133"/>
    <lineage>
        <taxon>Eukaryota</taxon>
        <taxon>Fungi</taxon>
        <taxon>Dikarya</taxon>
        <taxon>Ascomycota</taxon>
        <taxon>Pezizomycotina</taxon>
        <taxon>Sordariomycetes</taxon>
        <taxon>Hypocreomycetidae</taxon>
        <taxon>Hypocreales</taxon>
        <taxon>Nectriaceae</taxon>
        <taxon>Fusarium</taxon>
    </lineage>
</organism>
<evidence type="ECO:0000313" key="3">
    <source>
        <dbReference type="Proteomes" id="UP000827133"/>
    </source>
</evidence>
<dbReference type="AlphaFoldDB" id="A0A9P8DQW2"/>
<protein>
    <submittedName>
        <fullName evidence="2">Uncharacterized protein</fullName>
    </submittedName>
</protein>
<dbReference type="KEGG" id="fmu:J7337_003356"/>